<dbReference type="GO" id="GO:0051087">
    <property type="term" value="F:protein-folding chaperone binding"/>
    <property type="evidence" value="ECO:0007669"/>
    <property type="project" value="InterPro"/>
</dbReference>
<dbReference type="OrthoDB" id="448954at2759"/>
<protein>
    <recommendedName>
        <fullName evidence="3">J domain-containing protein</fullName>
    </recommendedName>
</protein>
<proteinExistence type="inferred from homology"/>
<gene>
    <name evidence="4" type="ORF">SYNPS1DRAFT_25319</name>
</gene>
<name>A0A4P9YSB8_9FUNG</name>
<evidence type="ECO:0000259" key="3">
    <source>
        <dbReference type="PROSITE" id="PS50076"/>
    </source>
</evidence>
<dbReference type="SUPFAM" id="SSF47144">
    <property type="entry name" value="HSC20 (HSCB), C-terminal oligomerisation domain"/>
    <property type="match status" value="1"/>
</dbReference>
<evidence type="ECO:0000313" key="4">
    <source>
        <dbReference type="EMBL" id="RKP22796.1"/>
    </source>
</evidence>
<dbReference type="Gene3D" id="1.20.1280.20">
    <property type="entry name" value="HscB, C-terminal domain"/>
    <property type="match status" value="1"/>
</dbReference>
<dbReference type="Proteomes" id="UP000278143">
    <property type="component" value="Unassembled WGS sequence"/>
</dbReference>
<accession>A0A4P9YSB8</accession>
<dbReference type="Gene3D" id="1.10.287.110">
    <property type="entry name" value="DnaJ domain"/>
    <property type="match status" value="1"/>
</dbReference>
<dbReference type="GO" id="GO:0044571">
    <property type="term" value="P:[2Fe-2S] cluster assembly"/>
    <property type="evidence" value="ECO:0007669"/>
    <property type="project" value="InterPro"/>
</dbReference>
<dbReference type="PROSITE" id="PS50076">
    <property type="entry name" value="DNAJ_2"/>
    <property type="match status" value="1"/>
</dbReference>
<dbReference type="EMBL" id="KZ991661">
    <property type="protein sequence ID" value="RKP22796.1"/>
    <property type="molecule type" value="Genomic_DNA"/>
</dbReference>
<keyword evidence="2" id="KW-0143">Chaperone</keyword>
<dbReference type="InterPro" id="IPR001623">
    <property type="entry name" value="DnaJ_domain"/>
</dbReference>
<reference evidence="5" key="1">
    <citation type="journal article" date="2018" name="Nat. Microbiol.">
        <title>Leveraging single-cell genomics to expand the fungal tree of life.</title>
        <authorList>
            <person name="Ahrendt S.R."/>
            <person name="Quandt C.A."/>
            <person name="Ciobanu D."/>
            <person name="Clum A."/>
            <person name="Salamov A."/>
            <person name="Andreopoulos B."/>
            <person name="Cheng J.F."/>
            <person name="Woyke T."/>
            <person name="Pelin A."/>
            <person name="Henrissat B."/>
            <person name="Reynolds N.K."/>
            <person name="Benny G.L."/>
            <person name="Smith M.E."/>
            <person name="James T.Y."/>
            <person name="Grigoriev I.V."/>
        </authorList>
    </citation>
    <scope>NUCLEOTIDE SEQUENCE [LARGE SCALE GENOMIC DNA]</scope>
    <source>
        <strain evidence="5">Benny S71-1</strain>
    </source>
</reference>
<dbReference type="InterPro" id="IPR036386">
    <property type="entry name" value="HscB_C_sf"/>
</dbReference>
<comment type="similarity">
    <text evidence="1">Belongs to the HscB family.</text>
</comment>
<dbReference type="PANTHER" id="PTHR14021">
    <property type="entry name" value="IRON-SULFUR CLUSTER CO-CHAPERONE PROTEIN HSCB"/>
    <property type="match status" value="1"/>
</dbReference>
<dbReference type="NCBIfam" id="TIGR00714">
    <property type="entry name" value="hscB"/>
    <property type="match status" value="1"/>
</dbReference>
<dbReference type="PANTHER" id="PTHR14021:SF15">
    <property type="entry name" value="IRON-SULFUR CLUSTER CO-CHAPERONE PROTEIN HSCB"/>
    <property type="match status" value="1"/>
</dbReference>
<evidence type="ECO:0000313" key="5">
    <source>
        <dbReference type="Proteomes" id="UP000278143"/>
    </source>
</evidence>
<dbReference type="GO" id="GO:0005739">
    <property type="term" value="C:mitochondrion"/>
    <property type="evidence" value="ECO:0007669"/>
    <property type="project" value="TreeGrafter"/>
</dbReference>
<evidence type="ECO:0000256" key="2">
    <source>
        <dbReference type="ARBA" id="ARBA00023186"/>
    </source>
</evidence>
<dbReference type="SMART" id="SM00271">
    <property type="entry name" value="DnaJ"/>
    <property type="match status" value="1"/>
</dbReference>
<dbReference type="InterPro" id="IPR009073">
    <property type="entry name" value="HscB_oligo_C"/>
</dbReference>
<dbReference type="Pfam" id="PF07743">
    <property type="entry name" value="HSCB_C"/>
    <property type="match status" value="1"/>
</dbReference>
<dbReference type="InterPro" id="IPR036869">
    <property type="entry name" value="J_dom_sf"/>
</dbReference>
<organism evidence="4 5">
    <name type="scientific">Syncephalis pseudoplumigaleata</name>
    <dbReference type="NCBI Taxonomy" id="1712513"/>
    <lineage>
        <taxon>Eukaryota</taxon>
        <taxon>Fungi</taxon>
        <taxon>Fungi incertae sedis</taxon>
        <taxon>Zoopagomycota</taxon>
        <taxon>Zoopagomycotina</taxon>
        <taxon>Zoopagomycetes</taxon>
        <taxon>Zoopagales</taxon>
        <taxon>Piptocephalidaceae</taxon>
        <taxon>Syncephalis</taxon>
    </lineage>
</organism>
<feature type="domain" description="J" evidence="3">
    <location>
        <begin position="22"/>
        <end position="98"/>
    </location>
</feature>
<evidence type="ECO:0000256" key="1">
    <source>
        <dbReference type="ARBA" id="ARBA00010476"/>
    </source>
</evidence>
<dbReference type="InterPro" id="IPR004640">
    <property type="entry name" value="HscB"/>
</dbReference>
<dbReference type="GO" id="GO:0051259">
    <property type="term" value="P:protein complex oligomerization"/>
    <property type="evidence" value="ECO:0007669"/>
    <property type="project" value="InterPro"/>
</dbReference>
<dbReference type="SUPFAM" id="SSF46565">
    <property type="entry name" value="Chaperone J-domain"/>
    <property type="match status" value="1"/>
</dbReference>
<dbReference type="GO" id="GO:0001671">
    <property type="term" value="F:ATPase activator activity"/>
    <property type="evidence" value="ECO:0007669"/>
    <property type="project" value="InterPro"/>
</dbReference>
<keyword evidence="5" id="KW-1185">Reference proteome</keyword>
<dbReference type="AlphaFoldDB" id="A0A4P9YSB8"/>
<sequence length="190" mass="22104">MTSVTTHCPHCQAVQPVPPNSTYFDILPASHGNTPTFDINTNQLRRAFLTIQQRVHPDAYARKDERERELAEQQSSWLNHAYHTLRDPLARAQYLLQLYDVDISESESIASPELLMTVMQAREDIEETEDDVRIEAIAGENNLRIDATLNALKTAFQSRDIDRAKELTIELKYWYRIKTAIRTWEDDRHH</sequence>